<keyword evidence="2" id="KW-1185">Reference proteome</keyword>
<gene>
    <name evidence="1" type="ORF">BI308_15835</name>
</gene>
<accession>A0A1L9QPR3</accession>
<proteinExistence type="predicted"/>
<sequence>MDLIYSVKYNEYIYFFEADYFVFMLNLSSKENISDNFRQGLINIDTEEKINSYLLYLEEFKINLDDLKEDYESLSEKEKTESYFCFLPTILINFNTRFFYCSHPESYYLGFENHLPSNWQYIEQQNIMSLIPLQKIYWLTWEIKSI</sequence>
<reference evidence="1" key="1">
    <citation type="submission" date="2016-10" db="EMBL/GenBank/DDBJ databases">
        <title>CRISPR-Cas defence system in Roseofilum reptotaenium: evidence of a bacteriophage-cyanobacterium arms race in the coral black band disease.</title>
        <authorList>
            <person name="Buerger P."/>
            <person name="Wood-Charlson E.M."/>
            <person name="Weynberg K.D."/>
            <person name="Willis B."/>
            <person name="Van Oppen M.J."/>
        </authorList>
    </citation>
    <scope>NUCLEOTIDE SEQUENCE [LARGE SCALE GENOMIC DNA]</scope>
    <source>
        <strain evidence="1">AO1-A</strain>
    </source>
</reference>
<dbReference type="AlphaFoldDB" id="A0A1L9QPR3"/>
<organism evidence="1 2">
    <name type="scientific">Roseofilum reptotaenium AO1-A</name>
    <dbReference type="NCBI Taxonomy" id="1925591"/>
    <lineage>
        <taxon>Bacteria</taxon>
        <taxon>Bacillati</taxon>
        <taxon>Cyanobacteriota</taxon>
        <taxon>Cyanophyceae</taxon>
        <taxon>Desertifilales</taxon>
        <taxon>Desertifilaceae</taxon>
        <taxon>Roseofilum</taxon>
    </lineage>
</organism>
<name>A0A1L9QPR3_9CYAN</name>
<dbReference type="EMBL" id="MLAW01000028">
    <property type="protein sequence ID" value="OJJ24622.1"/>
    <property type="molecule type" value="Genomic_DNA"/>
</dbReference>
<protein>
    <submittedName>
        <fullName evidence="1">Uncharacterized protein</fullName>
    </submittedName>
</protein>
<comment type="caution">
    <text evidence="1">The sequence shown here is derived from an EMBL/GenBank/DDBJ whole genome shotgun (WGS) entry which is preliminary data.</text>
</comment>
<evidence type="ECO:0000313" key="1">
    <source>
        <dbReference type="EMBL" id="OJJ24622.1"/>
    </source>
</evidence>
<dbReference type="Proteomes" id="UP000183940">
    <property type="component" value="Unassembled WGS sequence"/>
</dbReference>
<dbReference type="STRING" id="1925591.BI308_15835"/>
<evidence type="ECO:0000313" key="2">
    <source>
        <dbReference type="Proteomes" id="UP000183940"/>
    </source>
</evidence>